<reference evidence="2" key="1">
    <citation type="journal article" date="2013" name="Nature">
        <title>Draft genome of the wheat A-genome progenitor Triticum urartu.</title>
        <authorList>
            <person name="Ling H.Q."/>
            <person name="Zhao S."/>
            <person name="Liu D."/>
            <person name="Wang J."/>
            <person name="Sun H."/>
            <person name="Zhang C."/>
            <person name="Fan H."/>
            <person name="Li D."/>
            <person name="Dong L."/>
            <person name="Tao Y."/>
            <person name="Gao C."/>
            <person name="Wu H."/>
            <person name="Li Y."/>
            <person name="Cui Y."/>
            <person name="Guo X."/>
            <person name="Zheng S."/>
            <person name="Wang B."/>
            <person name="Yu K."/>
            <person name="Liang Q."/>
            <person name="Yang W."/>
            <person name="Lou X."/>
            <person name="Chen J."/>
            <person name="Feng M."/>
            <person name="Jian J."/>
            <person name="Zhang X."/>
            <person name="Luo G."/>
            <person name="Jiang Y."/>
            <person name="Liu J."/>
            <person name="Wang Z."/>
            <person name="Sha Y."/>
            <person name="Zhang B."/>
            <person name="Wu H."/>
            <person name="Tang D."/>
            <person name="Shen Q."/>
            <person name="Xue P."/>
            <person name="Zou S."/>
            <person name="Wang X."/>
            <person name="Liu X."/>
            <person name="Wang F."/>
            <person name="Yang Y."/>
            <person name="An X."/>
            <person name="Dong Z."/>
            <person name="Zhang K."/>
            <person name="Zhang X."/>
            <person name="Luo M.C."/>
            <person name="Dvorak J."/>
            <person name="Tong Y."/>
            <person name="Wang J."/>
            <person name="Yang H."/>
            <person name="Li Z."/>
            <person name="Wang D."/>
            <person name="Zhang A."/>
            <person name="Wang J."/>
        </authorList>
    </citation>
    <scope>NUCLEOTIDE SEQUENCE</scope>
</reference>
<feature type="region of interest" description="Disordered" evidence="1">
    <location>
        <begin position="72"/>
        <end position="124"/>
    </location>
</feature>
<organism evidence="2">
    <name type="scientific">Triticum urartu</name>
    <name type="common">Red wild einkorn</name>
    <name type="synonym">Crithodium urartu</name>
    <dbReference type="NCBI Taxonomy" id="4572"/>
    <lineage>
        <taxon>Eukaryota</taxon>
        <taxon>Viridiplantae</taxon>
        <taxon>Streptophyta</taxon>
        <taxon>Embryophyta</taxon>
        <taxon>Tracheophyta</taxon>
        <taxon>Spermatophyta</taxon>
        <taxon>Magnoliopsida</taxon>
        <taxon>Liliopsida</taxon>
        <taxon>Poales</taxon>
        <taxon>Poaceae</taxon>
        <taxon>BOP clade</taxon>
        <taxon>Pooideae</taxon>
        <taxon>Triticodae</taxon>
        <taxon>Triticeae</taxon>
        <taxon>Triticinae</taxon>
        <taxon>Triticum</taxon>
    </lineage>
</organism>
<evidence type="ECO:0000256" key="1">
    <source>
        <dbReference type="SAM" id="MobiDB-lite"/>
    </source>
</evidence>
<dbReference type="EMBL" id="KD105936">
    <property type="protein sequence ID" value="EMS60719.1"/>
    <property type="molecule type" value="Genomic_DNA"/>
</dbReference>
<name>M8AIW3_TRIUA</name>
<accession>M8AIW3</accession>
<protein>
    <submittedName>
        <fullName evidence="2">Uncharacterized protein</fullName>
    </submittedName>
</protein>
<feature type="compositionally biased region" description="Polar residues" evidence="1">
    <location>
        <begin position="98"/>
        <end position="108"/>
    </location>
</feature>
<feature type="region of interest" description="Disordered" evidence="1">
    <location>
        <begin position="1"/>
        <end position="44"/>
    </location>
</feature>
<gene>
    <name evidence="2" type="ORF">TRIUR3_28519</name>
</gene>
<sequence length="136" mass="13923">MASRLAGSSGAAKKGRSPGAGQGGRQRGPSRRIEGGALGNGVSMGGIDLANDDVKCGQRRLAVRPMMACSVATSSTSDVGATPCSSSLPETRKEQLLRQRSQPPTSCTFELADPPSPPASSACRSAGLQLAEMQYD</sequence>
<dbReference type="AlphaFoldDB" id="M8AIW3"/>
<feature type="compositionally biased region" description="Polar residues" evidence="1">
    <location>
        <begin position="72"/>
        <end position="89"/>
    </location>
</feature>
<proteinExistence type="predicted"/>
<evidence type="ECO:0000313" key="2">
    <source>
        <dbReference type="EMBL" id="EMS60719.1"/>
    </source>
</evidence>